<dbReference type="InterPro" id="IPR003594">
    <property type="entry name" value="HATPase_dom"/>
</dbReference>
<dbReference type="Pfam" id="PF12833">
    <property type="entry name" value="HTH_18"/>
    <property type="match status" value="1"/>
</dbReference>
<organism evidence="13">
    <name type="scientific">termite gut metagenome</name>
    <dbReference type="NCBI Taxonomy" id="433724"/>
    <lineage>
        <taxon>unclassified sequences</taxon>
        <taxon>metagenomes</taxon>
        <taxon>organismal metagenomes</taxon>
    </lineage>
</organism>
<protein>
    <recommendedName>
        <fullName evidence="2">histidine kinase</fullName>
        <ecNumber evidence="2">2.7.13.3</ecNumber>
    </recommendedName>
</protein>
<feature type="domain" description="Histidine kinase" evidence="11">
    <location>
        <begin position="607"/>
        <end position="823"/>
    </location>
</feature>
<dbReference type="SMART" id="SM00448">
    <property type="entry name" value="REC"/>
    <property type="match status" value="1"/>
</dbReference>
<reference evidence="13" key="1">
    <citation type="submission" date="2019-03" db="EMBL/GenBank/DDBJ databases">
        <title>Single cell metagenomics reveals metabolic interactions within the superorganism composed of flagellate Streblomastix strix and complex community of Bacteroidetes bacteria on its surface.</title>
        <authorList>
            <person name="Treitli S.C."/>
            <person name="Kolisko M."/>
            <person name="Husnik F."/>
            <person name="Keeling P."/>
            <person name="Hampl V."/>
        </authorList>
    </citation>
    <scope>NUCLEOTIDE SEQUENCE</scope>
    <source>
        <strain evidence="13">STM</strain>
    </source>
</reference>
<dbReference type="SUPFAM" id="SSF50998">
    <property type="entry name" value="Quinoprotein alcohol dehydrogenase-like"/>
    <property type="match status" value="1"/>
</dbReference>
<dbReference type="InterPro" id="IPR018060">
    <property type="entry name" value="HTH_AraC"/>
</dbReference>
<evidence type="ECO:0000256" key="3">
    <source>
        <dbReference type="ARBA" id="ARBA00022553"/>
    </source>
</evidence>
<dbReference type="InterPro" id="IPR005467">
    <property type="entry name" value="His_kinase_dom"/>
</dbReference>
<dbReference type="PROSITE" id="PS00041">
    <property type="entry name" value="HTH_ARAC_FAMILY_1"/>
    <property type="match status" value="1"/>
</dbReference>
<dbReference type="InterPro" id="IPR011110">
    <property type="entry name" value="Reg_prop"/>
</dbReference>
<dbReference type="Gene3D" id="1.10.10.60">
    <property type="entry name" value="Homeodomain-like"/>
    <property type="match status" value="1"/>
</dbReference>
<evidence type="ECO:0000256" key="5">
    <source>
        <dbReference type="ARBA" id="ARBA00022777"/>
    </source>
</evidence>
<dbReference type="InterPro" id="IPR009057">
    <property type="entry name" value="Homeodomain-like_sf"/>
</dbReference>
<keyword evidence="4" id="KW-0808">Transferase</keyword>
<dbReference type="SUPFAM" id="SSF47384">
    <property type="entry name" value="Homodimeric domain of signal transducing histidine kinase"/>
    <property type="match status" value="1"/>
</dbReference>
<dbReference type="SUPFAM" id="SSF55874">
    <property type="entry name" value="ATPase domain of HSP90 chaperone/DNA topoisomerase II/histidine kinase"/>
    <property type="match status" value="1"/>
</dbReference>
<dbReference type="GO" id="GO:0043565">
    <property type="term" value="F:sequence-specific DNA binding"/>
    <property type="evidence" value="ECO:0007669"/>
    <property type="project" value="InterPro"/>
</dbReference>
<evidence type="ECO:0000259" key="10">
    <source>
        <dbReference type="PROSITE" id="PS01124"/>
    </source>
</evidence>
<dbReference type="PROSITE" id="PS01124">
    <property type="entry name" value="HTH_ARAC_FAMILY_2"/>
    <property type="match status" value="1"/>
</dbReference>
<dbReference type="Gene3D" id="2.130.10.10">
    <property type="entry name" value="YVTN repeat-like/Quinoprotein amine dehydrogenase"/>
    <property type="match status" value="2"/>
</dbReference>
<dbReference type="PANTHER" id="PTHR43547">
    <property type="entry name" value="TWO-COMPONENT HISTIDINE KINASE"/>
    <property type="match status" value="1"/>
</dbReference>
<dbReference type="SUPFAM" id="SSF46689">
    <property type="entry name" value="Homeodomain-like"/>
    <property type="match status" value="1"/>
</dbReference>
<dbReference type="InterPro" id="IPR011047">
    <property type="entry name" value="Quinoprotein_ADH-like_sf"/>
</dbReference>
<feature type="domain" description="HTH araC/xylS-type" evidence="10">
    <location>
        <begin position="1007"/>
        <end position="1106"/>
    </location>
</feature>
<dbReference type="SUPFAM" id="SSF52172">
    <property type="entry name" value="CheY-like"/>
    <property type="match status" value="1"/>
</dbReference>
<evidence type="ECO:0000256" key="4">
    <source>
        <dbReference type="ARBA" id="ARBA00022679"/>
    </source>
</evidence>
<evidence type="ECO:0000256" key="2">
    <source>
        <dbReference type="ARBA" id="ARBA00012438"/>
    </source>
</evidence>
<evidence type="ECO:0000256" key="7">
    <source>
        <dbReference type="ARBA" id="ARBA00023125"/>
    </source>
</evidence>
<keyword evidence="7" id="KW-0238">DNA-binding</keyword>
<feature type="domain" description="Response regulatory" evidence="12">
    <location>
        <begin position="858"/>
        <end position="974"/>
    </location>
</feature>
<dbReference type="InterPro" id="IPR004358">
    <property type="entry name" value="Sig_transdc_His_kin-like_C"/>
</dbReference>
<dbReference type="FunFam" id="3.30.565.10:FF:000006">
    <property type="entry name" value="Sensor histidine kinase WalK"/>
    <property type="match status" value="1"/>
</dbReference>
<dbReference type="SMART" id="SM00387">
    <property type="entry name" value="HATPase_c"/>
    <property type="match status" value="1"/>
</dbReference>
<sequence length="1111" mass="127626">PVITKDVDPLRTILFDEESNSIYLSIFQSGLYCYSLNGKLKKHYTIKNSGLSNNIILDIEKHNDKIWLATDGSGIDILDLKTERFDNIQHIPGDINSLPVNSITILYNDTNNNLWAGSVRDGVFLFKETYIRTYKDITLGSNKGLSEKVVISLFEDKKSHLWIGTDGGGINMFNPDTETFTHHLNTYGDKVVSITDACDTELLVSLSGKGVFIYNINTQAYKPFIIVDEETNRDECFSGFVPICHKITSDKILILSKNAYVYNLRTRRFDALIYAEGLSNIHSLQLVYSDSNRSFMTKGNTIYTLENKENLIKQLLILGENEYVNSICYDKSKNRLWIASTGGLKFYDINSGKLGKIEINMFNRISYMYLDTENRLWINASNLLFSYDIKDEKFMIWDDSDGFLPNYVLTLYVGPSQSNYIYMGGSNGLVKIDKNIDYNDNVPVSLGFQDIELNGKVYSGSSFLKSHTIEVPPNYSSLKIRVNLKEKDLFRHILFRYRIDNQNHNSMIESYSNIFDLASLVPGRYDIYVSCMTKNGSWTEETPLVTFEIMPPWYKRTWFMLFIICLILGLIILSEFLLIKRNKRKLEWEMTMHKQELNEDKIQFLTNVSHELRTPLTLIYAPLKRILENKETDTESPMLKKQIENMYRQANHMKGIINWVLEYDRNTSLSDNLNMSPVNINELIEKIACDFDQEFGEKHINIRLYLDDQLKPIEIDDTKIRVVVSNLLMNALKFSNFNSNVTIRSLLEGDFVRVRIEDEGIGLKGIDTDKLFTRFYQGRHDRGGSGIGLAYCKELLEKHGGNIGAVDNDGSGAIVYFTLPYRATSDNILPNNFNDSNLYNNLFEKDNSSERPDTSIYTVLIVDDNKEFRQYLESELKPLFKNVLKVKNGVEALEVLKNNQPDILVSDVMMPVMNGYQLCKNVKEQIEISHIPVILLTAKSDSESQKIGYKLGADFYLSKPFDIELLLFVIQNQLKNREIIKQKYQHELLSITPEQSTTSNADEQFMIKLNRLIKENYSNADFDVSVIIDNMAMSRASLYNKMKNITGLGINEYINKYRIATACSLLIETDKSIVEIAFETGFTSQQYFSTVFKQATDKTPSNYRAENRGNT</sequence>
<dbReference type="InterPro" id="IPR015943">
    <property type="entry name" value="WD40/YVTN_repeat-like_dom_sf"/>
</dbReference>
<dbReference type="Pfam" id="PF02518">
    <property type="entry name" value="HATPase_c"/>
    <property type="match status" value="1"/>
</dbReference>
<evidence type="ECO:0000256" key="8">
    <source>
        <dbReference type="ARBA" id="ARBA00023163"/>
    </source>
</evidence>
<dbReference type="Pfam" id="PF00072">
    <property type="entry name" value="Response_reg"/>
    <property type="match status" value="1"/>
</dbReference>
<dbReference type="PRINTS" id="PR00344">
    <property type="entry name" value="BCTRLSENSOR"/>
</dbReference>
<accession>A0A5J4RF81</accession>
<dbReference type="InterPro" id="IPR018062">
    <property type="entry name" value="HTH_AraC-typ_CS"/>
</dbReference>
<keyword evidence="3" id="KW-0597">Phosphoprotein</keyword>
<evidence type="ECO:0000256" key="1">
    <source>
        <dbReference type="ARBA" id="ARBA00000085"/>
    </source>
</evidence>
<dbReference type="Pfam" id="PF07494">
    <property type="entry name" value="Reg_prop"/>
    <property type="match status" value="1"/>
</dbReference>
<feature type="non-terminal residue" evidence="13">
    <location>
        <position position="1"/>
    </location>
</feature>
<dbReference type="CDD" id="cd17574">
    <property type="entry name" value="REC_OmpR"/>
    <property type="match status" value="1"/>
</dbReference>
<dbReference type="SMART" id="SM00388">
    <property type="entry name" value="HisKA"/>
    <property type="match status" value="1"/>
</dbReference>
<keyword evidence="6" id="KW-0805">Transcription regulation</keyword>
<gene>
    <name evidence="13" type="ORF">EZS27_019594</name>
</gene>
<dbReference type="GO" id="GO:0000155">
    <property type="term" value="F:phosphorelay sensor kinase activity"/>
    <property type="evidence" value="ECO:0007669"/>
    <property type="project" value="InterPro"/>
</dbReference>
<dbReference type="SMART" id="SM00342">
    <property type="entry name" value="HTH_ARAC"/>
    <property type="match status" value="1"/>
</dbReference>
<evidence type="ECO:0000259" key="12">
    <source>
        <dbReference type="PROSITE" id="PS50110"/>
    </source>
</evidence>
<dbReference type="EC" id="2.7.13.3" evidence="2"/>
<dbReference type="InterPro" id="IPR036097">
    <property type="entry name" value="HisK_dim/P_sf"/>
</dbReference>
<name>A0A5J4RF81_9ZZZZ</name>
<dbReference type="InterPro" id="IPR003661">
    <property type="entry name" value="HisK_dim/P_dom"/>
</dbReference>
<dbReference type="InterPro" id="IPR013783">
    <property type="entry name" value="Ig-like_fold"/>
</dbReference>
<keyword evidence="9" id="KW-1133">Transmembrane helix</keyword>
<dbReference type="InterPro" id="IPR011006">
    <property type="entry name" value="CheY-like_superfamily"/>
</dbReference>
<dbReference type="EMBL" id="SNRY01001318">
    <property type="protein sequence ID" value="KAA6331840.1"/>
    <property type="molecule type" value="Genomic_DNA"/>
</dbReference>
<dbReference type="InterPro" id="IPR036890">
    <property type="entry name" value="HATPase_C_sf"/>
</dbReference>
<keyword evidence="9" id="KW-0812">Transmembrane</keyword>
<dbReference type="Gene3D" id="2.60.40.10">
    <property type="entry name" value="Immunoglobulins"/>
    <property type="match status" value="1"/>
</dbReference>
<dbReference type="Pfam" id="PF00512">
    <property type="entry name" value="HisKA"/>
    <property type="match status" value="1"/>
</dbReference>
<dbReference type="AlphaFoldDB" id="A0A5J4RF81"/>
<dbReference type="GO" id="GO:0003700">
    <property type="term" value="F:DNA-binding transcription factor activity"/>
    <property type="evidence" value="ECO:0007669"/>
    <property type="project" value="InterPro"/>
</dbReference>
<evidence type="ECO:0000256" key="6">
    <source>
        <dbReference type="ARBA" id="ARBA00023015"/>
    </source>
</evidence>
<feature type="transmembrane region" description="Helical" evidence="9">
    <location>
        <begin position="558"/>
        <end position="579"/>
    </location>
</feature>
<evidence type="ECO:0000256" key="9">
    <source>
        <dbReference type="SAM" id="Phobius"/>
    </source>
</evidence>
<dbReference type="PANTHER" id="PTHR43547:SF2">
    <property type="entry name" value="HYBRID SIGNAL TRANSDUCTION HISTIDINE KINASE C"/>
    <property type="match status" value="1"/>
</dbReference>
<keyword evidence="5" id="KW-0418">Kinase</keyword>
<dbReference type="CDD" id="cd00082">
    <property type="entry name" value="HisKA"/>
    <property type="match status" value="1"/>
</dbReference>
<comment type="caution">
    <text evidence="13">The sequence shown here is derived from an EMBL/GenBank/DDBJ whole genome shotgun (WGS) entry which is preliminary data.</text>
</comment>
<proteinExistence type="predicted"/>
<dbReference type="PROSITE" id="PS50109">
    <property type="entry name" value="HIS_KIN"/>
    <property type="match status" value="1"/>
</dbReference>
<dbReference type="InterPro" id="IPR001789">
    <property type="entry name" value="Sig_transdc_resp-reg_receiver"/>
</dbReference>
<evidence type="ECO:0000313" key="13">
    <source>
        <dbReference type="EMBL" id="KAA6331840.1"/>
    </source>
</evidence>
<dbReference type="Gene3D" id="3.30.565.10">
    <property type="entry name" value="Histidine kinase-like ATPase, C-terminal domain"/>
    <property type="match status" value="1"/>
</dbReference>
<dbReference type="PROSITE" id="PS50110">
    <property type="entry name" value="RESPONSE_REGULATORY"/>
    <property type="match status" value="1"/>
</dbReference>
<evidence type="ECO:0000259" key="11">
    <source>
        <dbReference type="PROSITE" id="PS50109"/>
    </source>
</evidence>
<dbReference type="Gene3D" id="1.10.287.130">
    <property type="match status" value="1"/>
</dbReference>
<keyword evidence="8" id="KW-0804">Transcription</keyword>
<dbReference type="Gene3D" id="3.40.50.2300">
    <property type="match status" value="1"/>
</dbReference>
<comment type="catalytic activity">
    <reaction evidence="1">
        <text>ATP + protein L-histidine = ADP + protein N-phospho-L-histidine.</text>
        <dbReference type="EC" id="2.7.13.3"/>
    </reaction>
</comment>
<keyword evidence="9" id="KW-0472">Membrane</keyword>